<dbReference type="InterPro" id="IPR052530">
    <property type="entry name" value="NAD(P)H_nitroreductase"/>
</dbReference>
<comment type="cofactor">
    <cofactor evidence="8">
        <name>FMN</name>
        <dbReference type="ChEBI" id="CHEBI:58210"/>
    </cofactor>
    <text evidence="8">Binds 1 FMN per subunit.</text>
</comment>
<dbReference type="eggNOG" id="COG0778">
    <property type="taxonomic scope" value="Bacteria"/>
</dbReference>
<feature type="binding site" description="in other chain" evidence="8">
    <location>
        <begin position="131"/>
        <end position="133"/>
    </location>
    <ligand>
        <name>FMN</name>
        <dbReference type="ChEBI" id="CHEBI:58210"/>
        <note>ligand shared between dimeric partners</note>
    </ligand>
</feature>
<evidence type="ECO:0000256" key="8">
    <source>
        <dbReference type="PIRSR" id="PIRSR000232-1"/>
    </source>
</evidence>
<comment type="similarity">
    <text evidence="1 7">Belongs to the nitroreductase family.</text>
</comment>
<evidence type="ECO:0000259" key="9">
    <source>
        <dbReference type="Pfam" id="PF00881"/>
    </source>
</evidence>
<feature type="binding site" evidence="8">
    <location>
        <position position="39"/>
    </location>
    <ligand>
        <name>FMN</name>
        <dbReference type="ChEBI" id="CHEBI:58210"/>
        <note>ligand shared between dimeric partners</note>
    </ligand>
</feature>
<comment type="caution">
    <text evidence="10">The sequence shown here is derived from an EMBL/GenBank/DDBJ whole genome shotgun (WGS) entry which is preliminary data.</text>
</comment>
<evidence type="ECO:0000256" key="7">
    <source>
        <dbReference type="PIRNR" id="PIRNR000232"/>
    </source>
</evidence>
<keyword evidence="11" id="KW-1185">Reference proteome</keyword>
<keyword evidence="4 7" id="KW-0521">NADP</keyword>
<dbReference type="InterPro" id="IPR029479">
    <property type="entry name" value="Nitroreductase"/>
</dbReference>
<dbReference type="PIRSF" id="PIRSF000232">
    <property type="entry name" value="YdjA"/>
    <property type="match status" value="1"/>
</dbReference>
<proteinExistence type="inferred from homology"/>
<dbReference type="EC" id="1.-.-.-" evidence="7"/>
<sequence length="182" mass="20133">MDALDLLLQRSSMPRLIDPPPNAQQLHVIRRAAVRVPDHMALSPYRFIEYQEQGRQRLGDIFAQAAAKAGKSEAEISKAQQQPMRAPLIIAVCTRYQAHDKVPAFEQLCSAACAAMAMQQAAFAQDLGAIWRTGWLAQDDYVNAALGCQGDDHVIGFLYIGTPAVPIPIKPEKDYQELFEQG</sequence>
<evidence type="ECO:0000256" key="2">
    <source>
        <dbReference type="ARBA" id="ARBA00022630"/>
    </source>
</evidence>
<dbReference type="NCBIfam" id="NF008088">
    <property type="entry name" value="PRK10828.1"/>
    <property type="match status" value="1"/>
</dbReference>
<evidence type="ECO:0000313" key="10">
    <source>
        <dbReference type="EMBL" id="EKE86965.1"/>
    </source>
</evidence>
<dbReference type="EMBL" id="AMRG01000002">
    <property type="protein sequence ID" value="EKE86965.1"/>
    <property type="molecule type" value="Genomic_DNA"/>
</dbReference>
<feature type="binding site" description="in other chain" evidence="8">
    <location>
        <begin position="10"/>
        <end position="12"/>
    </location>
    <ligand>
        <name>FMN</name>
        <dbReference type="ChEBI" id="CHEBI:58210"/>
        <note>ligand shared between dimeric partners</note>
    </ligand>
</feature>
<evidence type="ECO:0000256" key="3">
    <source>
        <dbReference type="ARBA" id="ARBA00022643"/>
    </source>
</evidence>
<dbReference type="STRING" id="740709.A10D4_01947"/>
<name>K2LAX1_9GAMM</name>
<dbReference type="RefSeq" id="WP_008487384.1">
    <property type="nucleotide sequence ID" value="NZ_AMRG01000002.1"/>
</dbReference>
<feature type="domain" description="Nitroreductase" evidence="9">
    <location>
        <begin position="16"/>
        <end position="161"/>
    </location>
</feature>
<dbReference type="Proteomes" id="UP000014115">
    <property type="component" value="Unassembled WGS sequence"/>
</dbReference>
<dbReference type="Gene3D" id="3.40.109.10">
    <property type="entry name" value="NADH Oxidase"/>
    <property type="match status" value="1"/>
</dbReference>
<dbReference type="PANTHER" id="PTHR43821:SF1">
    <property type="entry name" value="NAD(P)H NITROREDUCTASE YDJA-RELATED"/>
    <property type="match status" value="1"/>
</dbReference>
<dbReference type="AlphaFoldDB" id="K2LAX1"/>
<accession>K2LAX1</accession>
<dbReference type="InterPro" id="IPR000415">
    <property type="entry name" value="Nitroreductase-like"/>
</dbReference>
<feature type="binding site" evidence="8">
    <location>
        <position position="35"/>
    </location>
    <ligand>
        <name>FMN</name>
        <dbReference type="ChEBI" id="CHEBI:58210"/>
        <note>ligand shared between dimeric partners</note>
    </ligand>
</feature>
<dbReference type="PATRIC" id="fig|740709.3.peg.392"/>
<evidence type="ECO:0000256" key="1">
    <source>
        <dbReference type="ARBA" id="ARBA00007118"/>
    </source>
</evidence>
<keyword evidence="3 7" id="KW-0288">FMN</keyword>
<dbReference type="SUPFAM" id="SSF55469">
    <property type="entry name" value="FMN-dependent nitroreductase-like"/>
    <property type="match status" value="1"/>
</dbReference>
<evidence type="ECO:0000313" key="11">
    <source>
        <dbReference type="Proteomes" id="UP000014115"/>
    </source>
</evidence>
<dbReference type="GO" id="GO:0016491">
    <property type="term" value="F:oxidoreductase activity"/>
    <property type="evidence" value="ECO:0007669"/>
    <property type="project" value="UniProtKB-UniRule"/>
</dbReference>
<dbReference type="InterPro" id="IPR026021">
    <property type="entry name" value="YdjA-like"/>
</dbReference>
<evidence type="ECO:0000256" key="4">
    <source>
        <dbReference type="ARBA" id="ARBA00022857"/>
    </source>
</evidence>
<gene>
    <name evidence="10" type="ORF">A10D4_01947</name>
</gene>
<evidence type="ECO:0000256" key="5">
    <source>
        <dbReference type="ARBA" id="ARBA00023002"/>
    </source>
</evidence>
<evidence type="ECO:0000256" key="6">
    <source>
        <dbReference type="ARBA" id="ARBA00023027"/>
    </source>
</evidence>
<keyword evidence="2 7" id="KW-0285">Flavoprotein</keyword>
<keyword evidence="5 7" id="KW-0560">Oxidoreductase</keyword>
<dbReference type="Pfam" id="PF00881">
    <property type="entry name" value="Nitroreductase"/>
    <property type="match status" value="1"/>
</dbReference>
<dbReference type="PANTHER" id="PTHR43821">
    <property type="entry name" value="NAD(P)H NITROREDUCTASE YDJA-RELATED"/>
    <property type="match status" value="1"/>
</dbReference>
<reference evidence="10 11" key="1">
    <citation type="journal article" date="2012" name="J. Bacteriol.">
        <title>Genome Sequence of Idiomarina xiamenensis Type Strain 10-D-4.</title>
        <authorList>
            <person name="Lai Q."/>
            <person name="Wang L."/>
            <person name="Wang W."/>
            <person name="Shao Z."/>
        </authorList>
    </citation>
    <scope>NUCLEOTIDE SEQUENCE [LARGE SCALE GENOMIC DNA]</scope>
    <source>
        <strain evidence="10 11">10-D-4</strain>
    </source>
</reference>
<organism evidence="10 11">
    <name type="scientific">Idiomarina xiamenensis 10-D-4</name>
    <dbReference type="NCBI Taxonomy" id="740709"/>
    <lineage>
        <taxon>Bacteria</taxon>
        <taxon>Pseudomonadati</taxon>
        <taxon>Pseudomonadota</taxon>
        <taxon>Gammaproteobacteria</taxon>
        <taxon>Alteromonadales</taxon>
        <taxon>Idiomarinaceae</taxon>
        <taxon>Idiomarina</taxon>
    </lineage>
</organism>
<dbReference type="OrthoDB" id="9804207at2"/>
<keyword evidence="6 7" id="KW-0520">NAD</keyword>
<protein>
    <recommendedName>
        <fullName evidence="7">Putative NAD(P)H nitroreductase</fullName>
        <ecNumber evidence="7">1.-.-.-</ecNumber>
    </recommendedName>
</protein>